<dbReference type="SMART" id="SM00065">
    <property type="entry name" value="GAF"/>
    <property type="match status" value="2"/>
</dbReference>
<feature type="domain" description="PPM-type phosphatase" evidence="3">
    <location>
        <begin position="367"/>
        <end position="596"/>
    </location>
</feature>
<proteinExistence type="predicted"/>
<dbReference type="SUPFAM" id="SSF55781">
    <property type="entry name" value="GAF domain-like"/>
    <property type="match status" value="2"/>
</dbReference>
<comment type="caution">
    <text evidence="4">The sequence shown here is derived from an EMBL/GenBank/DDBJ whole genome shotgun (WGS) entry which is preliminary data.</text>
</comment>
<dbReference type="PANTHER" id="PTHR43156">
    <property type="entry name" value="STAGE II SPORULATION PROTEIN E-RELATED"/>
    <property type="match status" value="1"/>
</dbReference>
<evidence type="ECO:0000313" key="5">
    <source>
        <dbReference type="Proteomes" id="UP001268542"/>
    </source>
</evidence>
<name>A0ABU3PVW1_9ACTN</name>
<dbReference type="InterPro" id="IPR029016">
    <property type="entry name" value="GAF-like_dom_sf"/>
</dbReference>
<evidence type="ECO:0000259" key="3">
    <source>
        <dbReference type="SMART" id="SM00331"/>
    </source>
</evidence>
<dbReference type="InterPro" id="IPR001932">
    <property type="entry name" value="PPM-type_phosphatase-like_dom"/>
</dbReference>
<protein>
    <submittedName>
        <fullName evidence="4">SpoIIE family protein phosphatase</fullName>
    </submittedName>
</protein>
<dbReference type="Gene3D" id="3.60.40.10">
    <property type="entry name" value="PPM-type phosphatase domain"/>
    <property type="match status" value="1"/>
</dbReference>
<dbReference type="PANTHER" id="PTHR43156:SF2">
    <property type="entry name" value="STAGE II SPORULATION PROTEIN E"/>
    <property type="match status" value="1"/>
</dbReference>
<accession>A0ABU3PVW1</accession>
<dbReference type="Pfam" id="PF07228">
    <property type="entry name" value="SpoIIE"/>
    <property type="match status" value="1"/>
</dbReference>
<gene>
    <name evidence="4" type="ORF">RDV89_09875</name>
</gene>
<dbReference type="InterPro" id="IPR003018">
    <property type="entry name" value="GAF"/>
</dbReference>
<dbReference type="Pfam" id="PF01590">
    <property type="entry name" value="GAF"/>
    <property type="match status" value="1"/>
</dbReference>
<sequence length="597" mass="63147">MEPADGLLGAGRLAAVRAAGVGPVADTDLERFARLASAMLDVPVALVSIVETGRQVFPGQVGLPEPWASARETPLTHSLCQFVAASREPLVVADTRRDPLTRDSLAIPDLDVVAYAGVPLVDSEGEAFGSLCAIDHEPRTWTSEELALLTDLAGACSAELRLRIAARRAAEAHSELERGRERAELMLRAATELGQATTLADLRHRVRELVGGPLQPVYVGLSLVRDDGRLVRVADPEGPVGLERNHPTYELDAGWPTARCISLQRTIVIEDEDQLLRDGYDPVAVDEWRALGIGAATCVPLVGSHRVLGAIAFCWDGPHAAELTEEAVLSTIAGYAATAVARLVELEQRVTAATELQAAMLTAPITVPGLEIATLYRTSAAADMVGGDWYDVHLLTPEAPGPDAPDAPVVVTIGDITGHDMRAAAVMGQARSMLRQAGIDAPGHSPARALTSVQRAAEVLDLDLSGTAVHGHLRPTAEGWELVWTNAGHPPPLVLAPHGVRTVLDDGDFLLHPGLDLGERRDHRTTLARESVLLLYTDGLLDEHRADHDAMVEEVAATASGLIAAGLPLAAVVEGLADALVGTRADDDVAILAVRVT</sequence>
<dbReference type="InterPro" id="IPR036457">
    <property type="entry name" value="PPM-type-like_dom_sf"/>
</dbReference>
<evidence type="ECO:0000313" key="4">
    <source>
        <dbReference type="EMBL" id="MDT9593375.1"/>
    </source>
</evidence>
<reference evidence="4 5" key="1">
    <citation type="submission" date="2023-08" db="EMBL/GenBank/DDBJ databases">
        <title>Nocardioides seae sp. nov., a bacterium isolated from a soil.</title>
        <authorList>
            <person name="Wang X."/>
        </authorList>
    </citation>
    <scope>NUCLEOTIDE SEQUENCE [LARGE SCALE GENOMIC DNA]</scope>
    <source>
        <strain evidence="4 5">YZH12</strain>
    </source>
</reference>
<feature type="domain" description="GAF" evidence="2">
    <location>
        <begin position="24"/>
        <end position="170"/>
    </location>
</feature>
<dbReference type="EMBL" id="JAVYII010000004">
    <property type="protein sequence ID" value="MDT9593375.1"/>
    <property type="molecule type" value="Genomic_DNA"/>
</dbReference>
<evidence type="ECO:0000259" key="2">
    <source>
        <dbReference type="SMART" id="SM00065"/>
    </source>
</evidence>
<evidence type="ECO:0000256" key="1">
    <source>
        <dbReference type="ARBA" id="ARBA00022801"/>
    </source>
</evidence>
<keyword evidence="5" id="KW-1185">Reference proteome</keyword>
<dbReference type="Proteomes" id="UP001268542">
    <property type="component" value="Unassembled WGS sequence"/>
</dbReference>
<dbReference type="SMART" id="SM00331">
    <property type="entry name" value="PP2C_SIG"/>
    <property type="match status" value="1"/>
</dbReference>
<dbReference type="InterPro" id="IPR052016">
    <property type="entry name" value="Bact_Sigma-Reg"/>
</dbReference>
<keyword evidence="1" id="KW-0378">Hydrolase</keyword>
<organism evidence="4 5">
    <name type="scientific">Nocardioides imazamoxiresistens</name>
    <dbReference type="NCBI Taxonomy" id="3231893"/>
    <lineage>
        <taxon>Bacteria</taxon>
        <taxon>Bacillati</taxon>
        <taxon>Actinomycetota</taxon>
        <taxon>Actinomycetes</taxon>
        <taxon>Propionibacteriales</taxon>
        <taxon>Nocardioidaceae</taxon>
        <taxon>Nocardioides</taxon>
    </lineage>
</organism>
<dbReference type="RefSeq" id="WP_315732858.1">
    <property type="nucleotide sequence ID" value="NZ_JAVYII010000004.1"/>
</dbReference>
<feature type="domain" description="GAF" evidence="2">
    <location>
        <begin position="198"/>
        <end position="351"/>
    </location>
</feature>
<dbReference type="Pfam" id="PF13185">
    <property type="entry name" value="GAF_2"/>
    <property type="match status" value="1"/>
</dbReference>
<dbReference type="Gene3D" id="3.30.450.40">
    <property type="match status" value="2"/>
</dbReference>